<reference evidence="3" key="3">
    <citation type="submission" date="2025-09" db="UniProtKB">
        <authorList>
            <consortium name="Ensembl"/>
        </authorList>
    </citation>
    <scope>IDENTIFICATION</scope>
</reference>
<reference evidence="3" key="2">
    <citation type="submission" date="2025-08" db="UniProtKB">
        <authorList>
            <consortium name="Ensembl"/>
        </authorList>
    </citation>
    <scope>IDENTIFICATION</scope>
</reference>
<dbReference type="Ensembl" id="ENSPPYT00000051291.1">
    <property type="protein sequence ID" value="ENSPPYP00000027746.1"/>
    <property type="gene ID" value="ENSPPYG00000038283.1"/>
</dbReference>
<gene>
    <name evidence="3" type="primary">LOC103889393</name>
</gene>
<protein>
    <submittedName>
        <fullName evidence="3">Uncharacterized protein</fullName>
    </submittedName>
</protein>
<dbReference type="PANTHER" id="PTHR15566:SF7">
    <property type="entry name" value="UPF0607 PROTEIN ENSP00000332738-RELATED"/>
    <property type="match status" value="1"/>
</dbReference>
<evidence type="ECO:0000313" key="4">
    <source>
        <dbReference type="Proteomes" id="UP000001595"/>
    </source>
</evidence>
<name>A0A8I5T5C9_PONAB</name>
<evidence type="ECO:0000313" key="3">
    <source>
        <dbReference type="Ensembl" id="ENSPPYP00000027746.1"/>
    </source>
</evidence>
<feature type="region of interest" description="Disordered" evidence="2">
    <location>
        <begin position="178"/>
        <end position="230"/>
    </location>
</feature>
<evidence type="ECO:0000256" key="2">
    <source>
        <dbReference type="SAM" id="MobiDB-lite"/>
    </source>
</evidence>
<feature type="compositionally biased region" description="Polar residues" evidence="2">
    <location>
        <begin position="217"/>
        <end position="228"/>
    </location>
</feature>
<dbReference type="InterPro" id="IPR043220">
    <property type="entry name" value="POM121-like_prot_1"/>
</dbReference>
<comment type="similarity">
    <text evidence="1">Belongs to the UPF0607 family.</text>
</comment>
<dbReference type="Proteomes" id="UP000001595">
    <property type="component" value="Chromosome 9"/>
</dbReference>
<dbReference type="Pfam" id="PF15229">
    <property type="entry name" value="POM121"/>
    <property type="match status" value="1"/>
</dbReference>
<dbReference type="OMA" id="PGCSLWP"/>
<dbReference type="KEGG" id="pon:103889393"/>
<feature type="compositionally biased region" description="Polar residues" evidence="2">
    <location>
        <begin position="188"/>
        <end position="197"/>
    </location>
</feature>
<dbReference type="GeneID" id="103889393"/>
<dbReference type="RefSeq" id="XP_063570088.1">
    <property type="nucleotide sequence ID" value="XM_063714018.1"/>
</dbReference>
<dbReference type="PANTHER" id="PTHR15566">
    <property type="entry name" value="POM121-LIKE"/>
    <property type="match status" value="1"/>
</dbReference>
<sequence>MGNSLSIFCSWFRRRSWPRDWQRALLSVFCSWFHHRSPPCHRQPARLVREAFPAGRAHPVAPAPVPPAPVPAPGILGCFRFLFNPRRHLGPSFPARWDVAPRRLCFLPRNTGTPLRVLPPVGWSPPSRKKPVLSARNTMMFGHLSPVRIPRIRGKFNLRLPSLDEWVIPARLPKTEVRAEQEPEEQMEVNQVETQGQQDKKRGPCSNGEAASASRPLETQGNLTSSWYNPRPLEGNVHLKSLTEKNQTDKAQVHAVSFYSKGQGVASSHSPAGGILPFGKPDPVPTVLPAPVPGCSLWPDKSALKVLGKDHLPSSPGLLMVGEDMQPKYPAALASRSSPPPRAAGHGSGESKLSGPLLPLPPTPPLQLRWDRDEFPSSAKLPCLSPEALLELGQASQGEGRLQQGNMVKNMGMSRRCKQLLRRRKKTWQGRRGGSRL</sequence>
<feature type="region of interest" description="Disordered" evidence="2">
    <location>
        <begin position="331"/>
        <end position="365"/>
    </location>
</feature>
<proteinExistence type="inferred from homology"/>
<organism evidence="3 4">
    <name type="scientific">Pongo abelii</name>
    <name type="common">Sumatran orangutan</name>
    <name type="synonym">Pongo pygmaeus abelii</name>
    <dbReference type="NCBI Taxonomy" id="9601"/>
    <lineage>
        <taxon>Eukaryota</taxon>
        <taxon>Metazoa</taxon>
        <taxon>Chordata</taxon>
        <taxon>Craniata</taxon>
        <taxon>Vertebrata</taxon>
        <taxon>Euteleostomi</taxon>
        <taxon>Mammalia</taxon>
        <taxon>Eutheria</taxon>
        <taxon>Euarchontoglires</taxon>
        <taxon>Primates</taxon>
        <taxon>Haplorrhini</taxon>
        <taxon>Catarrhini</taxon>
        <taxon>Hominidae</taxon>
        <taxon>Pongo</taxon>
    </lineage>
</organism>
<keyword evidence="4" id="KW-1185">Reference proteome</keyword>
<reference evidence="3 4" key="1">
    <citation type="submission" date="2008-02" db="EMBL/GenBank/DDBJ databases">
        <title>A 6x draft sequence assembly of the Pongo pygmaeus abelii genome.</title>
        <authorList>
            <person name="Wilson R.K."/>
            <person name="Mardis E."/>
        </authorList>
    </citation>
    <scope>NUCLEOTIDE SEQUENCE [LARGE SCALE GENOMIC DNA]</scope>
</reference>
<evidence type="ECO:0000256" key="1">
    <source>
        <dbReference type="ARBA" id="ARBA00038278"/>
    </source>
</evidence>
<dbReference type="AlphaFoldDB" id="A0A8I5T5C9"/>
<accession>A0A8I5T5C9</accession>
<dbReference type="GeneTree" id="ENSGT00940000164433"/>